<dbReference type="PANTHER" id="PTHR48061">
    <property type="entry name" value="LEUCINE-RICH REPEAT RECEPTOR PROTEIN KINASE EMS1-LIKE-RELATED"/>
    <property type="match status" value="1"/>
</dbReference>
<evidence type="ECO:0000256" key="2">
    <source>
        <dbReference type="ARBA" id="ARBA00022614"/>
    </source>
</evidence>
<protein>
    <recommendedName>
        <fullName evidence="10">Leucine-rich repeat-containing N-terminal plant-type domain-containing protein</fullName>
    </recommendedName>
</protein>
<keyword evidence="5" id="KW-0677">Repeat</keyword>
<dbReference type="GO" id="GO:0016020">
    <property type="term" value="C:membrane"/>
    <property type="evidence" value="ECO:0007669"/>
    <property type="project" value="UniProtKB-SubCell"/>
</dbReference>
<reference evidence="11 12" key="1">
    <citation type="submission" date="2019-07" db="EMBL/GenBank/DDBJ databases">
        <title>De Novo Assembly of kiwifruit Actinidia rufa.</title>
        <authorList>
            <person name="Sugita-Konishi S."/>
            <person name="Sato K."/>
            <person name="Mori E."/>
            <person name="Abe Y."/>
            <person name="Kisaki G."/>
            <person name="Hamano K."/>
            <person name="Suezawa K."/>
            <person name="Otani M."/>
            <person name="Fukuda T."/>
            <person name="Manabe T."/>
            <person name="Gomi K."/>
            <person name="Tabuchi M."/>
            <person name="Akimitsu K."/>
            <person name="Kataoka I."/>
        </authorList>
    </citation>
    <scope>NUCLEOTIDE SEQUENCE [LARGE SCALE GENOMIC DNA]</scope>
    <source>
        <strain evidence="12">cv. Fuchu</strain>
    </source>
</reference>
<dbReference type="Gene3D" id="3.80.10.10">
    <property type="entry name" value="Ribonuclease Inhibitor"/>
    <property type="match status" value="2"/>
</dbReference>
<evidence type="ECO:0000256" key="8">
    <source>
        <dbReference type="ARBA" id="ARBA00023180"/>
    </source>
</evidence>
<keyword evidence="7 9" id="KW-0472">Membrane</keyword>
<keyword evidence="8" id="KW-0325">Glycoprotein</keyword>
<keyword evidence="2" id="KW-0433">Leucine-rich repeat</keyword>
<feature type="domain" description="Leucine-rich repeat-containing N-terminal plant-type" evidence="10">
    <location>
        <begin position="15"/>
        <end position="57"/>
    </location>
</feature>
<dbReference type="InterPro" id="IPR013210">
    <property type="entry name" value="LRR_N_plant-typ"/>
</dbReference>
<dbReference type="InterPro" id="IPR001611">
    <property type="entry name" value="Leu-rich_rpt"/>
</dbReference>
<dbReference type="AlphaFoldDB" id="A0A7J0E7P8"/>
<keyword evidence="3 9" id="KW-0812">Transmembrane</keyword>
<proteinExistence type="predicted"/>
<dbReference type="InterPro" id="IPR032675">
    <property type="entry name" value="LRR_dom_sf"/>
</dbReference>
<dbReference type="SUPFAM" id="SSF52047">
    <property type="entry name" value="RNI-like"/>
    <property type="match status" value="1"/>
</dbReference>
<evidence type="ECO:0000256" key="4">
    <source>
        <dbReference type="ARBA" id="ARBA00022729"/>
    </source>
</evidence>
<evidence type="ECO:0000313" key="12">
    <source>
        <dbReference type="Proteomes" id="UP000585474"/>
    </source>
</evidence>
<name>A0A7J0E7P8_9ERIC</name>
<evidence type="ECO:0000259" key="10">
    <source>
        <dbReference type="Pfam" id="PF08263"/>
    </source>
</evidence>
<dbReference type="Pfam" id="PF00560">
    <property type="entry name" value="LRR_1"/>
    <property type="match status" value="2"/>
</dbReference>
<keyword evidence="12" id="KW-1185">Reference proteome</keyword>
<organism evidence="11 12">
    <name type="scientific">Actinidia rufa</name>
    <dbReference type="NCBI Taxonomy" id="165716"/>
    <lineage>
        <taxon>Eukaryota</taxon>
        <taxon>Viridiplantae</taxon>
        <taxon>Streptophyta</taxon>
        <taxon>Embryophyta</taxon>
        <taxon>Tracheophyta</taxon>
        <taxon>Spermatophyta</taxon>
        <taxon>Magnoliopsida</taxon>
        <taxon>eudicotyledons</taxon>
        <taxon>Gunneridae</taxon>
        <taxon>Pentapetalae</taxon>
        <taxon>asterids</taxon>
        <taxon>Ericales</taxon>
        <taxon>Actinidiaceae</taxon>
        <taxon>Actinidia</taxon>
    </lineage>
</organism>
<dbReference type="Proteomes" id="UP000585474">
    <property type="component" value="Unassembled WGS sequence"/>
</dbReference>
<dbReference type="InterPro" id="IPR046956">
    <property type="entry name" value="RLP23-like"/>
</dbReference>
<evidence type="ECO:0000256" key="5">
    <source>
        <dbReference type="ARBA" id="ARBA00022737"/>
    </source>
</evidence>
<gene>
    <name evidence="11" type="ORF">Acr_02g0006350</name>
</gene>
<feature type="transmembrane region" description="Helical" evidence="9">
    <location>
        <begin position="467"/>
        <end position="491"/>
    </location>
</feature>
<keyword evidence="4" id="KW-0732">Signal</keyword>
<evidence type="ECO:0000256" key="3">
    <source>
        <dbReference type="ARBA" id="ARBA00022692"/>
    </source>
</evidence>
<comment type="subcellular location">
    <subcellularLocation>
        <location evidence="1">Membrane</location>
        <topology evidence="1">Single-pass type I membrane protein</topology>
    </subcellularLocation>
</comment>
<evidence type="ECO:0000256" key="1">
    <source>
        <dbReference type="ARBA" id="ARBA00004479"/>
    </source>
</evidence>
<dbReference type="EMBL" id="BJWL01000002">
    <property type="protein sequence ID" value="GFY82395.1"/>
    <property type="molecule type" value="Genomic_DNA"/>
</dbReference>
<dbReference type="Pfam" id="PF08263">
    <property type="entry name" value="LRRNT_2"/>
    <property type="match status" value="1"/>
</dbReference>
<keyword evidence="6 9" id="KW-1133">Transmembrane helix</keyword>
<evidence type="ECO:0000256" key="7">
    <source>
        <dbReference type="ARBA" id="ARBA00023136"/>
    </source>
</evidence>
<comment type="caution">
    <text evidence="11">The sequence shown here is derived from an EMBL/GenBank/DDBJ whole genome shotgun (WGS) entry which is preliminary data.</text>
</comment>
<evidence type="ECO:0000256" key="6">
    <source>
        <dbReference type="ARBA" id="ARBA00022989"/>
    </source>
</evidence>
<evidence type="ECO:0000313" key="11">
    <source>
        <dbReference type="EMBL" id="GFY82395.1"/>
    </source>
</evidence>
<sequence>MIFWINVIPVHSQCLNDQKSLLLQLKNSLIFNSAISVKLVNWTEATDCCDWKGVNCDQEGHAIGLDLNSEGITGGINQSSLFSLPFLENLNLANNSFIFAQIPPSFGNLTSLRYLNLSMAGFSGQIPIELSLLTRLAVLDLSSLQFPGTPSLKLENPNLLTLFRNLNKLTELHLDGVNISAKGSEWCQAISSSLPKLRVLSLSKCYLSGPIDISLQNLQFLSEINLGKNNLSAPVPEFFASFPNLTALSLSSSNLYGTFPEKILQVPTLQTLDLENNILVDGSLPEFSWNSNLKKLVLSDTKFSGRLPDSMGVANNTWPKLQIIDLALNNFSGDLPPNSFLSWKAMMVDMGSAQPVLNHLRFEFLNLNNFYYQDTVKVTMKGQELELVKILNIFTSVDFSCNNFTGQIPETVGALKSLYVLNLSHNALTGNEGLCGPPLNTSCREWDARVPVVSVLPTEEGNSDSEAYIYISATVGFVVGLGCFIASLALCNRWNKWYFKHVAQVLERIFHLEEKRRRRNRIERAYRNPIRRL</sequence>
<dbReference type="OrthoDB" id="1394818at2759"/>
<evidence type="ECO:0000256" key="9">
    <source>
        <dbReference type="SAM" id="Phobius"/>
    </source>
</evidence>
<accession>A0A7J0E7P8</accession>
<dbReference type="PANTHER" id="PTHR48061:SF2">
    <property type="entry name" value="RECEPTOR LIKE PROTEIN 30-LIKE"/>
    <property type="match status" value="1"/>
</dbReference>